<feature type="region of interest" description="Disordered" evidence="4">
    <location>
        <begin position="1"/>
        <end position="49"/>
    </location>
</feature>
<evidence type="ECO:0000256" key="4">
    <source>
        <dbReference type="SAM" id="MobiDB-lite"/>
    </source>
</evidence>
<evidence type="ECO:0000259" key="5">
    <source>
        <dbReference type="Pfam" id="PF00891"/>
    </source>
</evidence>
<dbReference type="Proteomes" id="UP000800200">
    <property type="component" value="Unassembled WGS sequence"/>
</dbReference>
<evidence type="ECO:0000256" key="1">
    <source>
        <dbReference type="ARBA" id="ARBA00022603"/>
    </source>
</evidence>
<dbReference type="GO" id="GO:0032259">
    <property type="term" value="P:methylation"/>
    <property type="evidence" value="ECO:0007669"/>
    <property type="project" value="UniProtKB-KW"/>
</dbReference>
<feature type="compositionally biased region" description="Low complexity" evidence="4">
    <location>
        <begin position="31"/>
        <end position="44"/>
    </location>
</feature>
<dbReference type="Pfam" id="PF08100">
    <property type="entry name" value="Dimerisation"/>
    <property type="match status" value="1"/>
</dbReference>
<keyword evidence="3" id="KW-0949">S-adenosyl-L-methionine</keyword>
<keyword evidence="2 7" id="KW-0808">Transferase</keyword>
<evidence type="ECO:0000256" key="3">
    <source>
        <dbReference type="ARBA" id="ARBA00022691"/>
    </source>
</evidence>
<keyword evidence="1 7" id="KW-0489">Methyltransferase</keyword>
<dbReference type="InterPro" id="IPR036390">
    <property type="entry name" value="WH_DNA-bd_sf"/>
</dbReference>
<dbReference type="InterPro" id="IPR036388">
    <property type="entry name" value="WH-like_DNA-bd_sf"/>
</dbReference>
<dbReference type="Gene3D" id="1.10.10.10">
    <property type="entry name" value="Winged helix-like DNA-binding domain superfamily/Winged helix DNA-binding domain"/>
    <property type="match status" value="1"/>
</dbReference>
<dbReference type="PANTHER" id="PTHR43712:SF5">
    <property type="entry name" value="O-METHYLTRANSFERASE ASQN-RELATED"/>
    <property type="match status" value="1"/>
</dbReference>
<dbReference type="InterPro" id="IPR016461">
    <property type="entry name" value="COMT-like"/>
</dbReference>
<dbReference type="SUPFAM" id="SSF46785">
    <property type="entry name" value="Winged helix' DNA-binding domain"/>
    <property type="match status" value="1"/>
</dbReference>
<accession>A0A6A6EX74</accession>
<dbReference type="GO" id="GO:0008171">
    <property type="term" value="F:O-methyltransferase activity"/>
    <property type="evidence" value="ECO:0007669"/>
    <property type="project" value="InterPro"/>
</dbReference>
<dbReference type="AlphaFoldDB" id="A0A6A6EX74"/>
<feature type="domain" description="O-methyltransferase C-terminal" evidence="5">
    <location>
        <begin position="272"/>
        <end position="452"/>
    </location>
</feature>
<keyword evidence="8" id="KW-1185">Reference proteome</keyword>
<dbReference type="PROSITE" id="PS51683">
    <property type="entry name" value="SAM_OMT_II"/>
    <property type="match status" value="1"/>
</dbReference>
<organism evidence="7 8">
    <name type="scientific">Zopfia rhizophila CBS 207.26</name>
    <dbReference type="NCBI Taxonomy" id="1314779"/>
    <lineage>
        <taxon>Eukaryota</taxon>
        <taxon>Fungi</taxon>
        <taxon>Dikarya</taxon>
        <taxon>Ascomycota</taxon>
        <taxon>Pezizomycotina</taxon>
        <taxon>Dothideomycetes</taxon>
        <taxon>Dothideomycetes incertae sedis</taxon>
        <taxon>Zopfiaceae</taxon>
        <taxon>Zopfia</taxon>
    </lineage>
</organism>
<evidence type="ECO:0000256" key="2">
    <source>
        <dbReference type="ARBA" id="ARBA00022679"/>
    </source>
</evidence>
<evidence type="ECO:0000259" key="6">
    <source>
        <dbReference type="Pfam" id="PF08100"/>
    </source>
</evidence>
<dbReference type="PANTHER" id="PTHR43712">
    <property type="entry name" value="PUTATIVE (AFU_ORTHOLOGUE AFUA_4G14580)-RELATED"/>
    <property type="match status" value="1"/>
</dbReference>
<protein>
    <submittedName>
        <fullName evidence="7">S-adenosyl-L-methionine-dependent methyltransferase</fullName>
    </submittedName>
</protein>
<name>A0A6A6EX74_9PEZI</name>
<feature type="domain" description="O-methyltransferase dimerisation" evidence="6">
    <location>
        <begin position="130"/>
        <end position="204"/>
    </location>
</feature>
<proteinExistence type="predicted"/>
<dbReference type="SUPFAM" id="SSF53335">
    <property type="entry name" value="S-adenosyl-L-methionine-dependent methyltransferases"/>
    <property type="match status" value="1"/>
</dbReference>
<evidence type="ECO:0000313" key="7">
    <source>
        <dbReference type="EMBL" id="KAF2195891.1"/>
    </source>
</evidence>
<dbReference type="InterPro" id="IPR029063">
    <property type="entry name" value="SAM-dependent_MTases_sf"/>
</dbReference>
<gene>
    <name evidence="7" type="ORF">K469DRAFT_650088</name>
</gene>
<dbReference type="InterPro" id="IPR001077">
    <property type="entry name" value="COMT_C"/>
</dbReference>
<dbReference type="EMBL" id="ML994610">
    <property type="protein sequence ID" value="KAF2195891.1"/>
    <property type="molecule type" value="Genomic_DNA"/>
</dbReference>
<evidence type="ECO:0000313" key="8">
    <source>
        <dbReference type="Proteomes" id="UP000800200"/>
    </source>
</evidence>
<dbReference type="Pfam" id="PF00891">
    <property type="entry name" value="Methyltransf_2"/>
    <property type="match status" value="1"/>
</dbReference>
<reference evidence="7" key="1">
    <citation type="journal article" date="2020" name="Stud. Mycol.">
        <title>101 Dothideomycetes genomes: a test case for predicting lifestyles and emergence of pathogens.</title>
        <authorList>
            <person name="Haridas S."/>
            <person name="Albert R."/>
            <person name="Binder M."/>
            <person name="Bloem J."/>
            <person name="Labutti K."/>
            <person name="Salamov A."/>
            <person name="Andreopoulos B."/>
            <person name="Baker S."/>
            <person name="Barry K."/>
            <person name="Bills G."/>
            <person name="Bluhm B."/>
            <person name="Cannon C."/>
            <person name="Castanera R."/>
            <person name="Culley D."/>
            <person name="Daum C."/>
            <person name="Ezra D."/>
            <person name="Gonzalez J."/>
            <person name="Henrissat B."/>
            <person name="Kuo A."/>
            <person name="Liang C."/>
            <person name="Lipzen A."/>
            <person name="Lutzoni F."/>
            <person name="Magnuson J."/>
            <person name="Mondo S."/>
            <person name="Nolan M."/>
            <person name="Ohm R."/>
            <person name="Pangilinan J."/>
            <person name="Park H.-J."/>
            <person name="Ramirez L."/>
            <person name="Alfaro M."/>
            <person name="Sun H."/>
            <person name="Tritt A."/>
            <person name="Yoshinaga Y."/>
            <person name="Zwiers L.-H."/>
            <person name="Turgeon B."/>
            <person name="Goodwin S."/>
            <person name="Spatafora J."/>
            <person name="Crous P."/>
            <person name="Grigoriev I."/>
        </authorList>
    </citation>
    <scope>NUCLEOTIDE SEQUENCE</scope>
    <source>
        <strain evidence="7">CBS 207.26</strain>
    </source>
</reference>
<dbReference type="OrthoDB" id="1606438at2759"/>
<dbReference type="InterPro" id="IPR012967">
    <property type="entry name" value="COMT_dimerisation"/>
</dbReference>
<sequence length="481" mass="53394">MTIHNPEDVSVYSEPVKSAPTYDVDRPLTPPRSSASSQPVSPSDASHDTSVCTPLVALAEEILSNTRNLSGFYAAHSLPQPSFDLDGPEDYSNDLPDEIQEVRAKLRGATADMQILAAGPKENIMWMAWGYHDVSLLHYVSHFKIAEAVPLHGTVAIEELASVTKTSPDRLKRMIRYLTLRHVFAEPSPGRIAHTPSSRQLVTSEHVRSWVDVRTEETGPAAFGLVAASKRWGTDSQELDQTAFSHVHSNGELSRFGLLALPENRHREIRFANLMKALQATEPYDLKHTVSGYDWEGLGDQALVVDVGGSSMAATAQAIVRAFPNLTVVVQDLPTVVAQGRKILPVEFSDRITFQEYDFLKQTQPITNASAYIFRHILHDWSDKYATLALRNTASILQSGQKLIIIDVVMPAPRSAGSTVERTLRSSDMEMMVQFNALEREARDWEDLIKKADPRMRIQSIHKPARSANSIIEIVLEARDG</sequence>
<dbReference type="Gene3D" id="3.40.50.150">
    <property type="entry name" value="Vaccinia Virus protein VP39"/>
    <property type="match status" value="1"/>
</dbReference>